<proteinExistence type="predicted"/>
<evidence type="ECO:0000256" key="1">
    <source>
        <dbReference type="ARBA" id="ARBA00022723"/>
    </source>
</evidence>
<dbReference type="GO" id="GO:0008270">
    <property type="term" value="F:zinc ion binding"/>
    <property type="evidence" value="ECO:0007669"/>
    <property type="project" value="UniProtKB-KW"/>
</dbReference>
<accession>A0A9Q0MFE9</accession>
<dbReference type="SMART" id="SM00449">
    <property type="entry name" value="SPRY"/>
    <property type="match status" value="2"/>
</dbReference>
<dbReference type="GO" id="GO:0005737">
    <property type="term" value="C:cytoplasm"/>
    <property type="evidence" value="ECO:0007669"/>
    <property type="project" value="TreeGrafter"/>
</dbReference>
<keyword evidence="3" id="KW-0862">Zinc</keyword>
<dbReference type="AlphaFoldDB" id="A0A9Q0MFE9"/>
<name>A0A9Q0MFE9_BLOTA</name>
<dbReference type="InterPro" id="IPR001870">
    <property type="entry name" value="B30.2/SPRY"/>
</dbReference>
<dbReference type="InterPro" id="IPR003877">
    <property type="entry name" value="SPRY_dom"/>
</dbReference>
<dbReference type="PANTHER" id="PTHR13363:SF5">
    <property type="entry name" value="E3 UBIQUITIN-PROTEIN LIGASE RNF123"/>
    <property type="match status" value="1"/>
</dbReference>
<dbReference type="GO" id="GO:0051603">
    <property type="term" value="P:proteolysis involved in protein catabolic process"/>
    <property type="evidence" value="ECO:0007669"/>
    <property type="project" value="TreeGrafter"/>
</dbReference>
<keyword evidence="1" id="KW-0479">Metal-binding</keyword>
<dbReference type="Gene3D" id="2.60.120.920">
    <property type="match status" value="2"/>
</dbReference>
<evidence type="ECO:0000313" key="6">
    <source>
        <dbReference type="Proteomes" id="UP001142055"/>
    </source>
</evidence>
<dbReference type="PANTHER" id="PTHR13363">
    <property type="entry name" value="RING FINGER AND SRY DOMAIN-CONTAINING"/>
    <property type="match status" value="1"/>
</dbReference>
<dbReference type="Pfam" id="PF00622">
    <property type="entry name" value="SPRY"/>
    <property type="match status" value="2"/>
</dbReference>
<dbReference type="InterPro" id="IPR045129">
    <property type="entry name" value="RNF123/RKP/RSPRY1"/>
</dbReference>
<dbReference type="GO" id="GO:0004842">
    <property type="term" value="F:ubiquitin-protein transferase activity"/>
    <property type="evidence" value="ECO:0007669"/>
    <property type="project" value="InterPro"/>
</dbReference>
<dbReference type="SUPFAM" id="SSF49899">
    <property type="entry name" value="Concanavalin A-like lectins/glucanases"/>
    <property type="match status" value="2"/>
</dbReference>
<dbReference type="InterPro" id="IPR013320">
    <property type="entry name" value="ConA-like_dom_sf"/>
</dbReference>
<evidence type="ECO:0000256" key="2">
    <source>
        <dbReference type="ARBA" id="ARBA00022771"/>
    </source>
</evidence>
<evidence type="ECO:0000259" key="4">
    <source>
        <dbReference type="PROSITE" id="PS50188"/>
    </source>
</evidence>
<reference evidence="5" key="1">
    <citation type="submission" date="2022-12" db="EMBL/GenBank/DDBJ databases">
        <title>Genome assemblies of Blomia tropicalis.</title>
        <authorList>
            <person name="Cui Y."/>
        </authorList>
    </citation>
    <scope>NUCLEOTIDE SEQUENCE</scope>
    <source>
        <tissue evidence="5">Adult mites</tissue>
    </source>
</reference>
<gene>
    <name evidence="5" type="ORF">RDWZM_001105</name>
</gene>
<evidence type="ECO:0000256" key="3">
    <source>
        <dbReference type="ARBA" id="ARBA00022833"/>
    </source>
</evidence>
<keyword evidence="2" id="KW-0863">Zinc-finger</keyword>
<dbReference type="Proteomes" id="UP001142055">
    <property type="component" value="Chromosome 1"/>
</dbReference>
<sequence length="774" mass="89500">MLELIQLFQKQCDHTEDDITMTRNICIVTSIMSQQYDSFEWKKANTAKLVSYIQNAVNHYHEQRSQLFALTCLEQLTSLSPVKIRVLQFNRFQDTLHQLARTADNFKIENLYNRGMDYYLRFQIGSISKLLLENMFGTNLSVNKNFNPIQLRTSSDTKKKVNAESLCAYGCFYSWQDYQSTVGVDVSNGGIYYYEIILLTSGSIRIGWTTALQETFGTYGFGGSEHSIMFDPYEKRVKSVGTESQYIQDLPTASPCDIVGCLLDTKHKKFKFYLNGIEVQHKWCYERIESFPSRTMYPTVSLSGYQQVCFNFGQHPFRFKPTNFAICTLYEQHHKLNLVYNDDRQKNIFDKFIIDLDCKVSIHVPDQDYLHVVMRDRFVDYLVTDNDSWLRMIQAIVIEMGGIAEDKIDVFGFWIIYYMSRVKVNIPPIEMIIDTLRPIMEAQTTSTTISYFRNVCILLSILPQLYDWSINPNDSFSDDLIKFIAKMVVDTSESLNSLKLYALLCMQNFSACSPFFKKCFLEHFELENAIKNESYKIRQPSKNNELQLETVTSTPWDSVSYQLCNLSINILEQVYEHRIYQEDESCLLKFRSNSSQQSHTIAKMSPAGLSPMTTCCGWLEFQPIVPLTHGNIYYYEALPLTCGQFQLGWSQTSEPIQVSMSGTTFYENGSFLFDVHEKRFYESGYVVKYFPKMKSPGPGDVIGCLLNTRNKTYNFFLNGFPIVPKPLELKSDSSKPFFATFGVAAFQQAFFNFGQAPFCYPPKVNRLCNITEQI</sequence>
<organism evidence="5 6">
    <name type="scientific">Blomia tropicalis</name>
    <name type="common">Mite</name>
    <dbReference type="NCBI Taxonomy" id="40697"/>
    <lineage>
        <taxon>Eukaryota</taxon>
        <taxon>Metazoa</taxon>
        <taxon>Ecdysozoa</taxon>
        <taxon>Arthropoda</taxon>
        <taxon>Chelicerata</taxon>
        <taxon>Arachnida</taxon>
        <taxon>Acari</taxon>
        <taxon>Acariformes</taxon>
        <taxon>Sarcoptiformes</taxon>
        <taxon>Astigmata</taxon>
        <taxon>Glycyphagoidea</taxon>
        <taxon>Echimyopodidae</taxon>
        <taxon>Blomia</taxon>
    </lineage>
</organism>
<dbReference type="EMBL" id="JAPWDV010000001">
    <property type="protein sequence ID" value="KAJ6222560.1"/>
    <property type="molecule type" value="Genomic_DNA"/>
</dbReference>
<evidence type="ECO:0000313" key="5">
    <source>
        <dbReference type="EMBL" id="KAJ6222560.1"/>
    </source>
</evidence>
<dbReference type="InterPro" id="IPR043136">
    <property type="entry name" value="B30.2/SPRY_sf"/>
</dbReference>
<dbReference type="PROSITE" id="PS50188">
    <property type="entry name" value="B302_SPRY"/>
    <property type="match status" value="2"/>
</dbReference>
<keyword evidence="6" id="KW-1185">Reference proteome</keyword>
<feature type="domain" description="B30.2/SPRY" evidence="4">
    <location>
        <begin position="120"/>
        <end position="317"/>
    </location>
</feature>
<feature type="domain" description="B30.2/SPRY" evidence="4">
    <location>
        <begin position="570"/>
        <end position="758"/>
    </location>
</feature>
<protein>
    <recommendedName>
        <fullName evidence="4">B30.2/SPRY domain-containing protein</fullName>
    </recommendedName>
</protein>
<comment type="caution">
    <text evidence="5">The sequence shown here is derived from an EMBL/GenBank/DDBJ whole genome shotgun (WGS) entry which is preliminary data.</text>
</comment>